<evidence type="ECO:0000313" key="3">
    <source>
        <dbReference type="EMBL" id="GFS70870.1"/>
    </source>
</evidence>
<dbReference type="Proteomes" id="UP000887013">
    <property type="component" value="Unassembled WGS sequence"/>
</dbReference>
<protein>
    <submittedName>
        <fullName evidence="3">Uncharacterized protein</fullName>
    </submittedName>
</protein>
<keyword evidence="2" id="KW-0472">Membrane</keyword>
<dbReference type="OrthoDB" id="6419491at2759"/>
<reference evidence="3" key="1">
    <citation type="submission" date="2020-08" db="EMBL/GenBank/DDBJ databases">
        <title>Multicomponent nature underlies the extraordinary mechanical properties of spider dragline silk.</title>
        <authorList>
            <person name="Kono N."/>
            <person name="Nakamura H."/>
            <person name="Mori M."/>
            <person name="Yoshida Y."/>
            <person name="Ohtoshi R."/>
            <person name="Malay A.D."/>
            <person name="Moran D.A.P."/>
            <person name="Tomita M."/>
            <person name="Numata K."/>
            <person name="Arakawa K."/>
        </authorList>
    </citation>
    <scope>NUCLEOTIDE SEQUENCE</scope>
</reference>
<evidence type="ECO:0000313" key="4">
    <source>
        <dbReference type="Proteomes" id="UP000887013"/>
    </source>
</evidence>
<proteinExistence type="predicted"/>
<comment type="caution">
    <text evidence="3">The sequence shown here is derived from an EMBL/GenBank/DDBJ whole genome shotgun (WGS) entry which is preliminary data.</text>
</comment>
<feature type="transmembrane region" description="Helical" evidence="2">
    <location>
        <begin position="195"/>
        <end position="215"/>
    </location>
</feature>
<sequence length="340" mass="36754">MGCHFHIKISHVQPFSGIKVEDTSELASLIHPAYTSSISDMHCTMGSLIKCLVFLNVLLSALASDEAATNSTAKIVRLRRTGGHFPPLPINDYGVNGDDKDDSLDDSKLPSYKGKSQSGGDYPVFNEYKGNEQSNKYGLSNFPSFADNKGSPFPVPSWITPDQMMQMMAAIKNADDVNKPEGAGLFSKLITDPKIAAAAFIPLSIVAAAVVPVLMNYMMGNTASPAVSTTANNREFRSLDASKNLGGIMEHMARFARAIEDDECIQKTICRVVTGDTGVPKSDSAKRVASAIAHMLKEDWSDNLGIKQIVDGIKKGKCSNVCRDSVIASLDNRKNMNMLL</sequence>
<keyword evidence="2" id="KW-0812">Transmembrane</keyword>
<organism evidence="3 4">
    <name type="scientific">Nephila pilipes</name>
    <name type="common">Giant wood spider</name>
    <name type="synonym">Nephila maculata</name>
    <dbReference type="NCBI Taxonomy" id="299642"/>
    <lineage>
        <taxon>Eukaryota</taxon>
        <taxon>Metazoa</taxon>
        <taxon>Ecdysozoa</taxon>
        <taxon>Arthropoda</taxon>
        <taxon>Chelicerata</taxon>
        <taxon>Arachnida</taxon>
        <taxon>Araneae</taxon>
        <taxon>Araneomorphae</taxon>
        <taxon>Entelegynae</taxon>
        <taxon>Araneoidea</taxon>
        <taxon>Nephilidae</taxon>
        <taxon>Nephila</taxon>
    </lineage>
</organism>
<accession>A0A8X6MPA5</accession>
<dbReference type="EMBL" id="BMAW01000827">
    <property type="protein sequence ID" value="GFS70870.1"/>
    <property type="molecule type" value="Genomic_DNA"/>
</dbReference>
<name>A0A8X6MPA5_NEPPI</name>
<feature type="region of interest" description="Disordered" evidence="1">
    <location>
        <begin position="89"/>
        <end position="120"/>
    </location>
</feature>
<gene>
    <name evidence="3" type="primary">AVEN_91475_1</name>
    <name evidence="3" type="ORF">NPIL_100391</name>
</gene>
<keyword evidence="4" id="KW-1185">Reference proteome</keyword>
<evidence type="ECO:0000256" key="2">
    <source>
        <dbReference type="SAM" id="Phobius"/>
    </source>
</evidence>
<keyword evidence="2" id="KW-1133">Transmembrane helix</keyword>
<dbReference type="AlphaFoldDB" id="A0A8X6MPA5"/>
<evidence type="ECO:0000256" key="1">
    <source>
        <dbReference type="SAM" id="MobiDB-lite"/>
    </source>
</evidence>